<dbReference type="EMBL" id="HG684430">
    <property type="protein sequence ID" value="CDJ32700.1"/>
    <property type="molecule type" value="Genomic_DNA"/>
</dbReference>
<proteinExistence type="predicted"/>
<evidence type="ECO:0000313" key="3">
    <source>
        <dbReference type="EMBL" id="CDJ32700.1"/>
    </source>
</evidence>
<feature type="region of interest" description="Disordered" evidence="1">
    <location>
        <begin position="424"/>
        <end position="443"/>
    </location>
</feature>
<dbReference type="GeneID" id="25379459"/>
<protein>
    <recommendedName>
        <fullName evidence="2">BTB domain-containing protein</fullName>
    </recommendedName>
</protein>
<reference evidence="3" key="2">
    <citation type="submission" date="2013-10" db="EMBL/GenBank/DDBJ databases">
        <authorList>
            <person name="Aslett M."/>
        </authorList>
    </citation>
    <scope>NUCLEOTIDE SEQUENCE [LARGE SCALE GENOMIC DNA]</scope>
    <source>
        <strain evidence="3">Houghton</strain>
    </source>
</reference>
<dbReference type="Pfam" id="PF00651">
    <property type="entry name" value="BTB"/>
    <property type="match status" value="1"/>
</dbReference>
<feature type="domain" description="BTB" evidence="2">
    <location>
        <begin position="230"/>
        <end position="301"/>
    </location>
</feature>
<evidence type="ECO:0000256" key="1">
    <source>
        <dbReference type="SAM" id="MobiDB-lite"/>
    </source>
</evidence>
<dbReference type="RefSeq" id="XP_013355264.1">
    <property type="nucleotide sequence ID" value="XM_013499810.1"/>
</dbReference>
<evidence type="ECO:0000313" key="4">
    <source>
        <dbReference type="Proteomes" id="UP000030744"/>
    </source>
</evidence>
<dbReference type="OrthoDB" id="10250130at2759"/>
<dbReference type="PROSITE" id="PS50097">
    <property type="entry name" value="BTB"/>
    <property type="match status" value="1"/>
</dbReference>
<keyword evidence="4" id="KW-1185">Reference proteome</keyword>
<dbReference type="InterPro" id="IPR000210">
    <property type="entry name" value="BTB/POZ_dom"/>
</dbReference>
<dbReference type="CDD" id="cd18186">
    <property type="entry name" value="BTB_POZ_ZBTB_KLHL-like"/>
    <property type="match status" value="1"/>
</dbReference>
<dbReference type="Proteomes" id="UP000030744">
    <property type="component" value="Unassembled WGS sequence"/>
</dbReference>
<name>U6K4P0_9EIME</name>
<dbReference type="AlphaFoldDB" id="U6K4P0"/>
<dbReference type="Gene3D" id="3.30.710.10">
    <property type="entry name" value="Potassium Channel Kv1.1, Chain A"/>
    <property type="match status" value="1"/>
</dbReference>
<feature type="region of interest" description="Disordered" evidence="1">
    <location>
        <begin position="174"/>
        <end position="194"/>
    </location>
</feature>
<organism evidence="3 4">
    <name type="scientific">Eimeria mitis</name>
    <dbReference type="NCBI Taxonomy" id="44415"/>
    <lineage>
        <taxon>Eukaryota</taxon>
        <taxon>Sar</taxon>
        <taxon>Alveolata</taxon>
        <taxon>Apicomplexa</taxon>
        <taxon>Conoidasida</taxon>
        <taxon>Coccidia</taxon>
        <taxon>Eucoccidiorida</taxon>
        <taxon>Eimeriorina</taxon>
        <taxon>Eimeriidae</taxon>
        <taxon>Eimeria</taxon>
    </lineage>
</organism>
<feature type="compositionally biased region" description="Polar residues" evidence="1">
    <location>
        <begin position="424"/>
        <end position="440"/>
    </location>
</feature>
<reference evidence="3" key="1">
    <citation type="submission" date="2013-10" db="EMBL/GenBank/DDBJ databases">
        <title>Genomic analysis of the causative agents of coccidiosis in chickens.</title>
        <authorList>
            <person name="Reid A.J."/>
            <person name="Blake D."/>
            <person name="Billington K."/>
            <person name="Browne H."/>
            <person name="Dunn M."/>
            <person name="Hung S."/>
            <person name="Kawahara F."/>
            <person name="Miranda-Saavedra D."/>
            <person name="Mourier T."/>
            <person name="Nagra H."/>
            <person name="Otto T.D."/>
            <person name="Rawlings N."/>
            <person name="Sanchez A."/>
            <person name="Sanders M."/>
            <person name="Subramaniam C."/>
            <person name="Tay Y."/>
            <person name="Dear P."/>
            <person name="Doerig C."/>
            <person name="Gruber A."/>
            <person name="Parkinson J."/>
            <person name="Shirley M."/>
            <person name="Wan K.L."/>
            <person name="Berriman M."/>
            <person name="Tomley F."/>
            <person name="Pain A."/>
        </authorList>
    </citation>
    <scope>NUCLEOTIDE SEQUENCE [LARGE SCALE GENOMIC DNA]</scope>
    <source>
        <strain evidence="3">Houghton</strain>
    </source>
</reference>
<feature type="region of interest" description="Disordered" evidence="1">
    <location>
        <begin position="61"/>
        <end position="95"/>
    </location>
</feature>
<evidence type="ECO:0000259" key="2">
    <source>
        <dbReference type="PROSITE" id="PS50097"/>
    </source>
</evidence>
<gene>
    <name evidence="3" type="ORF">EMH_0047690</name>
</gene>
<dbReference type="SUPFAM" id="SSF54695">
    <property type="entry name" value="POZ domain"/>
    <property type="match status" value="1"/>
</dbReference>
<sequence>MITGGLIVVPAEAANRIVKQQSGDVSGRTSRSSISLTSFLASFIAGNPLAASERADQGVFAAPPVQGSGSVEDARPPAAENQLGESPSAGGMTSLGIQSNAVQDSIPRRAVPAVNIVFLVDTLRVCRLGEARRAEGSWGYNRLQPMCDQRLLGLADAATVATCEQPTYESAQGWKKNDTKSEQQSAAFGGLPTSDRVIQPDSDTRGGNSCSCIKANICLGDPPVLHSHFTDVTLLCADGFEVASHRALLAARCSFFEAKLTRPHWEARKADKVVIDLRDFAGSVVQATVRFFETGYFVVPASCCCPQCCAEQRRCRYEERQAPQQRGLPPYECRCCCKVDWVLQAYAFAAYCLLEDLKTELLAILARLTSQRTCLRVLTHPAVRNQRQILELAAHQLVYHMPMPNLLLELDSCQEWPLPVADNSLPTAKETSPSDGSIPQHQRGRKPLLAELLSEESSRFNSPFAEGGIPFLCVACC</sequence>
<accession>U6K4P0</accession>
<dbReference type="InterPro" id="IPR011333">
    <property type="entry name" value="SKP1/BTB/POZ_sf"/>
</dbReference>
<dbReference type="VEuPathDB" id="ToxoDB:EMH_0047690"/>